<evidence type="ECO:0000313" key="2">
    <source>
        <dbReference type="Proteomes" id="UP000245469"/>
    </source>
</evidence>
<reference evidence="1 2" key="1">
    <citation type="submission" date="2018-03" db="EMBL/GenBank/DDBJ databases">
        <title>Genomic Encyclopedia of Archaeal and Bacterial Type Strains, Phase II (KMG-II): from individual species to whole genera.</title>
        <authorList>
            <person name="Goeker M."/>
        </authorList>
    </citation>
    <scope>NUCLEOTIDE SEQUENCE [LARGE SCALE GENOMIC DNA]</scope>
    <source>
        <strain evidence="1 2">DSM 44889</strain>
    </source>
</reference>
<comment type="caution">
    <text evidence="1">The sequence shown here is derived from an EMBL/GenBank/DDBJ whole genome shotgun (WGS) entry which is preliminary data.</text>
</comment>
<sequence>MQEDLGTGAALDVVVDLVRAAVHDRLLDDVGSLTGGLSARGWRRHRRGGVWELAHPVALSAWTSVTPPTVSVRLDYEDDDDPLVVRAVRGHAHVRAFVAGQR</sequence>
<organism evidence="1 2">
    <name type="scientific">Quadrisphaera granulorum</name>
    <dbReference type="NCBI Taxonomy" id="317664"/>
    <lineage>
        <taxon>Bacteria</taxon>
        <taxon>Bacillati</taxon>
        <taxon>Actinomycetota</taxon>
        <taxon>Actinomycetes</taxon>
        <taxon>Kineosporiales</taxon>
        <taxon>Kineosporiaceae</taxon>
        <taxon>Quadrisphaera</taxon>
    </lineage>
</organism>
<gene>
    <name evidence="1" type="ORF">BXY45_12114</name>
</gene>
<keyword evidence="2" id="KW-1185">Reference proteome</keyword>
<evidence type="ECO:0000313" key="1">
    <source>
        <dbReference type="EMBL" id="PWJ51137.1"/>
    </source>
</evidence>
<dbReference type="EMBL" id="QGDQ01000021">
    <property type="protein sequence ID" value="PWJ51137.1"/>
    <property type="molecule type" value="Genomic_DNA"/>
</dbReference>
<accession>A0A316AMA1</accession>
<dbReference type="Proteomes" id="UP000245469">
    <property type="component" value="Unassembled WGS sequence"/>
</dbReference>
<dbReference type="AlphaFoldDB" id="A0A316AMA1"/>
<name>A0A316AMA1_9ACTN</name>
<dbReference type="RefSeq" id="WP_170131553.1">
    <property type="nucleotide sequence ID" value="NZ_QGDQ01000021.1"/>
</dbReference>
<proteinExistence type="predicted"/>
<protein>
    <submittedName>
        <fullName evidence="1">Uncharacterized protein</fullName>
    </submittedName>
</protein>